<evidence type="ECO:0000259" key="7">
    <source>
        <dbReference type="Pfam" id="PF12696"/>
    </source>
</evidence>
<feature type="region of interest" description="Disordered" evidence="6">
    <location>
        <begin position="504"/>
        <end position="564"/>
    </location>
</feature>
<proteinExistence type="predicted"/>
<sequence length="564" mass="62080">SRIGRTPRMPRLSLRRRLQLRVLRPGPGYAGLWELYRGYSPRRARAVARRSRPSLSLRDRWLGPPSAYAVYLGRARPWGRKAYATLKDVTLTIAPPQQGKSAAAVGRILDAPGPVIVTSIRGDLVSMTAGVRQRDGHLHVFNPGGVGDWGTTLRWNLVAGCQDPDTAIRRAGYLVAGMSASAVTDASFWSDQAVLTLAGYLHAGALARVTLRTVHEWIVSRDEVALRVLEGHEGAYPEARLAVAEYLGLPERTQASVATTIRGCLRFLSNPSAAASVEPRTRGDLFDVDQFLSGRDTLYLVASADSTELAPLFLTFVAEIFHRAVGEGSRARASALDPPLSLVLDEVANICPIPVHTWVTYAAGSGVVLHLIGQAWSHFKARWGEHGAETIWQAATCKILYTASSDVEMMERVSRLAGEVRVQTGVERISEGRDAKGQAQHRTRPTYERVPILPPSAMRQLPPWHAVVILGDRQPTIVHVERGWLRRDYKEWVKSGMSIQLPGVTTAWPTPEPRPELARMSRPADEIASRRERRVAAPEETQPLPLASPAEPDTSGTWRPWDGQ</sequence>
<keyword evidence="5" id="KW-0472">Membrane</keyword>
<accession>A0A7W7QWP5</accession>
<dbReference type="Pfam" id="PF12696">
    <property type="entry name" value="TraG-D_C"/>
    <property type="match status" value="1"/>
</dbReference>
<dbReference type="RefSeq" id="WP_184725802.1">
    <property type="nucleotide sequence ID" value="NZ_JACHJP010000021.1"/>
</dbReference>
<evidence type="ECO:0000256" key="5">
    <source>
        <dbReference type="ARBA" id="ARBA00023136"/>
    </source>
</evidence>
<dbReference type="EMBL" id="JACHJP010000021">
    <property type="protein sequence ID" value="MBB4920974.1"/>
    <property type="molecule type" value="Genomic_DNA"/>
</dbReference>
<comment type="subcellular location">
    <subcellularLocation>
        <location evidence="1">Cell membrane</location>
        <topology evidence="1">Multi-pass membrane protein</topology>
    </subcellularLocation>
</comment>
<evidence type="ECO:0000256" key="6">
    <source>
        <dbReference type="SAM" id="MobiDB-lite"/>
    </source>
</evidence>
<dbReference type="CDD" id="cd01127">
    <property type="entry name" value="TrwB_TraG_TraD_VirD4"/>
    <property type="match status" value="1"/>
</dbReference>
<keyword evidence="4" id="KW-1133">Transmembrane helix</keyword>
<evidence type="ECO:0000256" key="2">
    <source>
        <dbReference type="ARBA" id="ARBA00022475"/>
    </source>
</evidence>
<evidence type="ECO:0000256" key="4">
    <source>
        <dbReference type="ARBA" id="ARBA00022989"/>
    </source>
</evidence>
<comment type="caution">
    <text evidence="8">The sequence shown here is derived from an EMBL/GenBank/DDBJ whole genome shotgun (WGS) entry which is preliminary data.</text>
</comment>
<protein>
    <submittedName>
        <fullName evidence="8">Type IV secretory pathway TraG/TraD family ATPase VirD4</fullName>
    </submittedName>
</protein>
<dbReference type="SUPFAM" id="SSF52540">
    <property type="entry name" value="P-loop containing nucleoside triphosphate hydrolases"/>
    <property type="match status" value="1"/>
</dbReference>
<evidence type="ECO:0000256" key="1">
    <source>
        <dbReference type="ARBA" id="ARBA00004651"/>
    </source>
</evidence>
<evidence type="ECO:0000313" key="9">
    <source>
        <dbReference type="Proteomes" id="UP000552644"/>
    </source>
</evidence>
<reference evidence="8 9" key="1">
    <citation type="submission" date="2020-08" db="EMBL/GenBank/DDBJ databases">
        <title>Genomic Encyclopedia of Type Strains, Phase III (KMG-III): the genomes of soil and plant-associated and newly described type strains.</title>
        <authorList>
            <person name="Whitman W."/>
        </authorList>
    </citation>
    <scope>NUCLEOTIDE SEQUENCE [LARGE SCALE GENOMIC DNA]</scope>
    <source>
        <strain evidence="8 9">CECT 8840</strain>
    </source>
</reference>
<dbReference type="PANTHER" id="PTHR37937:SF1">
    <property type="entry name" value="CONJUGATIVE TRANSFER: DNA TRANSPORT"/>
    <property type="match status" value="1"/>
</dbReference>
<dbReference type="AlphaFoldDB" id="A0A7W7QWP5"/>
<dbReference type="Proteomes" id="UP000552644">
    <property type="component" value="Unassembled WGS sequence"/>
</dbReference>
<dbReference type="Gene3D" id="3.40.50.300">
    <property type="entry name" value="P-loop containing nucleotide triphosphate hydrolases"/>
    <property type="match status" value="1"/>
</dbReference>
<keyword evidence="9" id="KW-1185">Reference proteome</keyword>
<organism evidence="8 9">
    <name type="scientific">Streptosporangium saharense</name>
    <dbReference type="NCBI Taxonomy" id="1706840"/>
    <lineage>
        <taxon>Bacteria</taxon>
        <taxon>Bacillati</taxon>
        <taxon>Actinomycetota</taxon>
        <taxon>Actinomycetes</taxon>
        <taxon>Streptosporangiales</taxon>
        <taxon>Streptosporangiaceae</taxon>
        <taxon>Streptosporangium</taxon>
    </lineage>
</organism>
<feature type="compositionally biased region" description="Basic and acidic residues" evidence="6">
    <location>
        <begin position="513"/>
        <end position="537"/>
    </location>
</feature>
<dbReference type="InterPro" id="IPR032689">
    <property type="entry name" value="TraG-D_C"/>
</dbReference>
<feature type="non-terminal residue" evidence="8">
    <location>
        <position position="1"/>
    </location>
</feature>
<dbReference type="PANTHER" id="PTHR37937">
    <property type="entry name" value="CONJUGATIVE TRANSFER: DNA TRANSPORT"/>
    <property type="match status" value="1"/>
</dbReference>
<keyword evidence="3" id="KW-0812">Transmembrane</keyword>
<dbReference type="InterPro" id="IPR051539">
    <property type="entry name" value="T4SS-coupling_protein"/>
</dbReference>
<dbReference type="InterPro" id="IPR027417">
    <property type="entry name" value="P-loop_NTPase"/>
</dbReference>
<gene>
    <name evidence="8" type="ORF">FHS44_008127</name>
</gene>
<name>A0A7W7QWP5_9ACTN</name>
<evidence type="ECO:0000256" key="3">
    <source>
        <dbReference type="ARBA" id="ARBA00022692"/>
    </source>
</evidence>
<dbReference type="GO" id="GO:0005886">
    <property type="term" value="C:plasma membrane"/>
    <property type="evidence" value="ECO:0007669"/>
    <property type="project" value="UniProtKB-SubCell"/>
</dbReference>
<keyword evidence="2" id="KW-1003">Cell membrane</keyword>
<feature type="domain" description="TraD/TraG TraM recognition site" evidence="7">
    <location>
        <begin position="339"/>
        <end position="462"/>
    </location>
</feature>
<evidence type="ECO:0000313" key="8">
    <source>
        <dbReference type="EMBL" id="MBB4920974.1"/>
    </source>
</evidence>